<dbReference type="GO" id="GO:0004360">
    <property type="term" value="F:glutamine-fructose-6-phosphate transaminase (isomerizing) activity"/>
    <property type="evidence" value="ECO:0007669"/>
    <property type="project" value="UniProtKB-EC"/>
</dbReference>
<dbReference type="RefSeq" id="WP_147328885.1">
    <property type="nucleotide sequence ID" value="NZ_CP144376.1"/>
</dbReference>
<keyword evidence="3 7" id="KW-0808">Transferase</keyword>
<feature type="region of interest" description="Disordered" evidence="5">
    <location>
        <begin position="318"/>
        <end position="337"/>
    </location>
</feature>
<evidence type="ECO:0000259" key="6">
    <source>
        <dbReference type="PROSITE" id="PS51278"/>
    </source>
</evidence>
<proteinExistence type="predicted"/>
<dbReference type="SUPFAM" id="SSF56235">
    <property type="entry name" value="N-terminal nucleophile aminohydrolases (Ntn hydrolases)"/>
    <property type="match status" value="1"/>
</dbReference>
<dbReference type="Proteomes" id="UP000256269">
    <property type="component" value="Unassembled WGS sequence"/>
</dbReference>
<dbReference type="EC" id="2.6.1.16" evidence="2"/>
<accession>A0A3E0GY13</accession>
<evidence type="ECO:0000256" key="5">
    <source>
        <dbReference type="SAM" id="MobiDB-lite"/>
    </source>
</evidence>
<dbReference type="OrthoDB" id="3456346at2"/>
<feature type="domain" description="Glutamine amidotransferase type-2" evidence="6">
    <location>
        <begin position="2"/>
        <end position="250"/>
    </location>
</feature>
<reference evidence="7 8" key="1">
    <citation type="submission" date="2018-08" db="EMBL/GenBank/DDBJ databases">
        <title>Genomic Encyclopedia of Archaeal and Bacterial Type Strains, Phase II (KMG-II): from individual species to whole genera.</title>
        <authorList>
            <person name="Goeker M."/>
        </authorList>
    </citation>
    <scope>NUCLEOTIDE SEQUENCE [LARGE SCALE GENOMIC DNA]</scope>
    <source>
        <strain evidence="7 8">DSM 45791</strain>
    </source>
</reference>
<dbReference type="CDD" id="cd00352">
    <property type="entry name" value="Gn_AT_II"/>
    <property type="match status" value="1"/>
</dbReference>
<comment type="caution">
    <text evidence="7">The sequence shown here is derived from an EMBL/GenBank/DDBJ whole genome shotgun (WGS) entry which is preliminary data.</text>
</comment>
<dbReference type="Pfam" id="PF13522">
    <property type="entry name" value="GATase_6"/>
    <property type="match status" value="1"/>
</dbReference>
<evidence type="ECO:0000313" key="7">
    <source>
        <dbReference type="EMBL" id="REH31000.1"/>
    </source>
</evidence>
<name>A0A3E0GY13_9PSEU</name>
<dbReference type="PROSITE" id="PS51278">
    <property type="entry name" value="GATASE_TYPE_2"/>
    <property type="match status" value="1"/>
</dbReference>
<evidence type="ECO:0000256" key="1">
    <source>
        <dbReference type="ARBA" id="ARBA00001031"/>
    </source>
</evidence>
<evidence type="ECO:0000256" key="2">
    <source>
        <dbReference type="ARBA" id="ARBA00012916"/>
    </source>
</evidence>
<dbReference type="InterPro" id="IPR029055">
    <property type="entry name" value="Ntn_hydrolases_N"/>
</dbReference>
<comment type="catalytic activity">
    <reaction evidence="1">
        <text>D-fructose 6-phosphate + L-glutamine = D-glucosamine 6-phosphate + L-glutamate</text>
        <dbReference type="Rhea" id="RHEA:13237"/>
        <dbReference type="ChEBI" id="CHEBI:29985"/>
        <dbReference type="ChEBI" id="CHEBI:58359"/>
        <dbReference type="ChEBI" id="CHEBI:58725"/>
        <dbReference type="ChEBI" id="CHEBI:61527"/>
        <dbReference type="EC" id="2.6.1.16"/>
    </reaction>
</comment>
<dbReference type="AlphaFoldDB" id="A0A3E0GY13"/>
<keyword evidence="4 7" id="KW-0315">Glutamine amidotransferase</keyword>
<dbReference type="InterPro" id="IPR017932">
    <property type="entry name" value="GATase_2_dom"/>
</dbReference>
<evidence type="ECO:0000256" key="4">
    <source>
        <dbReference type="ARBA" id="ARBA00022962"/>
    </source>
</evidence>
<organism evidence="7 8">
    <name type="scientific">Kutzneria buriramensis</name>
    <dbReference type="NCBI Taxonomy" id="1045776"/>
    <lineage>
        <taxon>Bacteria</taxon>
        <taxon>Bacillati</taxon>
        <taxon>Actinomycetota</taxon>
        <taxon>Actinomycetes</taxon>
        <taxon>Pseudonocardiales</taxon>
        <taxon>Pseudonocardiaceae</taxon>
        <taxon>Kutzneria</taxon>
    </lineage>
</organism>
<evidence type="ECO:0000313" key="8">
    <source>
        <dbReference type="Proteomes" id="UP000256269"/>
    </source>
</evidence>
<gene>
    <name evidence="7" type="ORF">BCF44_12223</name>
</gene>
<dbReference type="PANTHER" id="PTHR10937">
    <property type="entry name" value="GLUCOSAMINE--FRUCTOSE-6-PHOSPHATE AMINOTRANSFERASE, ISOMERIZING"/>
    <property type="match status" value="1"/>
</dbReference>
<dbReference type="EMBL" id="QUNO01000022">
    <property type="protein sequence ID" value="REH31000.1"/>
    <property type="molecule type" value="Genomic_DNA"/>
</dbReference>
<keyword evidence="8" id="KW-1185">Reference proteome</keyword>
<dbReference type="Gene3D" id="3.60.20.10">
    <property type="entry name" value="Glutamine Phosphoribosylpyrophosphate, subunit 1, domain 1"/>
    <property type="match status" value="1"/>
</dbReference>
<protein>
    <recommendedName>
        <fullName evidence="2">glutamine--fructose-6-phosphate transaminase (isomerizing)</fullName>
        <ecNumber evidence="2">2.6.1.16</ecNumber>
    </recommendedName>
</protein>
<evidence type="ECO:0000256" key="3">
    <source>
        <dbReference type="ARBA" id="ARBA00022679"/>
    </source>
</evidence>
<sequence length="344" mass="37578">MCGLFGMMRVRNWSHERCDRAAGALVMLGLLAEERGVDAAGLAMRGAVGRTASGTRRADITRFADVRVNGWRVVKTRGRFSTLDQGAIHSDLRRARVALGHTRWATQGGDKLVNASPLVIGPIVGCHNGDVAVSSLRELVDDQVRLAGSTDTEVLLAALGATDGTAAAVRSVLETVQGRVALTWVDHRQPHGLWLARGALSPLAVAGDGQGGLWWASNPQWLRRVEQHFGLGLSAPRMLREGSLLRVRGRDGDLDVQISPAFVPLVRLQDRRVAGIAAWRGFTRADRADDEARLRNKLVTAVRTSRWRSDPWPVFGAEDVDDWPMPGEPLVGDPDWDDFDWEVA</sequence>